<dbReference type="Proteomes" id="UP000321323">
    <property type="component" value="Chromosome"/>
</dbReference>
<feature type="region of interest" description="Disordered" evidence="1">
    <location>
        <begin position="17"/>
        <end position="47"/>
    </location>
</feature>
<dbReference type="EMBL" id="CP136508">
    <property type="protein sequence ID" value="WUR15423.1"/>
    <property type="molecule type" value="Genomic_DNA"/>
</dbReference>
<gene>
    <name evidence="2" type="ORF">E7V67_010070</name>
</gene>
<protein>
    <submittedName>
        <fullName evidence="2">Uncharacterized protein</fullName>
    </submittedName>
</protein>
<name>A0ABZ1UTH9_9BURK</name>
<evidence type="ECO:0000313" key="2">
    <source>
        <dbReference type="EMBL" id="WUR15423.1"/>
    </source>
</evidence>
<sequence length="47" mass="5335">MLSRVDDVEKAQRYFAEASNRNAGLAHDNDRLRTETEKLEAGQRGSQ</sequence>
<keyword evidence="3" id="KW-1185">Reference proteome</keyword>
<proteinExistence type="predicted"/>
<organism evidence="2 3">
    <name type="scientific">[Empedobacter] haloabium</name>
    <dbReference type="NCBI Taxonomy" id="592317"/>
    <lineage>
        <taxon>Bacteria</taxon>
        <taxon>Pseudomonadati</taxon>
        <taxon>Pseudomonadota</taxon>
        <taxon>Betaproteobacteria</taxon>
        <taxon>Burkholderiales</taxon>
        <taxon>Oxalobacteraceae</taxon>
        <taxon>Telluria group</taxon>
        <taxon>Telluria group incertae sedis</taxon>
    </lineage>
</organism>
<evidence type="ECO:0000256" key="1">
    <source>
        <dbReference type="SAM" id="MobiDB-lite"/>
    </source>
</evidence>
<accession>A0ABZ1UTH9</accession>
<feature type="compositionally biased region" description="Basic and acidic residues" evidence="1">
    <location>
        <begin position="27"/>
        <end position="41"/>
    </location>
</feature>
<evidence type="ECO:0000313" key="3">
    <source>
        <dbReference type="Proteomes" id="UP000321323"/>
    </source>
</evidence>
<reference evidence="2 3" key="1">
    <citation type="journal article" date="2019" name="Int. J. Syst. Evol. Microbiol.">
        <title>The Draft Whole-Genome Sequence of the Antibiotic Producer Empedobacter haloabium ATCC 31962 Provides Indications for Its Taxonomic Reclassification.</title>
        <authorList>
            <person name="Miess H."/>
            <person name="Arlt P."/>
            <person name="Apel A.K."/>
            <person name="Weber T."/>
            <person name="Nieselt K."/>
            <person name="Hanssen F."/>
            <person name="Czemmel S."/>
            <person name="Nahnsen S."/>
            <person name="Gross H."/>
        </authorList>
    </citation>
    <scope>NUCLEOTIDE SEQUENCE [LARGE SCALE GENOMIC DNA]</scope>
    <source>
        <strain evidence="2 3">ATCC 31962</strain>
    </source>
</reference>